<reference evidence="2 3" key="1">
    <citation type="journal article" date="2019" name="Commun. Biol.">
        <title>The bagworm genome reveals a unique fibroin gene that provides high tensile strength.</title>
        <authorList>
            <person name="Kono N."/>
            <person name="Nakamura H."/>
            <person name="Ohtoshi R."/>
            <person name="Tomita M."/>
            <person name="Numata K."/>
            <person name="Arakawa K."/>
        </authorList>
    </citation>
    <scope>NUCLEOTIDE SEQUENCE [LARGE SCALE GENOMIC DNA]</scope>
</reference>
<protein>
    <recommendedName>
        <fullName evidence="1">DUF5641 domain-containing protein</fullName>
    </recommendedName>
</protein>
<dbReference type="EMBL" id="BGZK01003377">
    <property type="protein sequence ID" value="GBP00597.1"/>
    <property type="molecule type" value="Genomic_DNA"/>
</dbReference>
<evidence type="ECO:0000259" key="1">
    <source>
        <dbReference type="Pfam" id="PF18701"/>
    </source>
</evidence>
<proteinExistence type="predicted"/>
<gene>
    <name evidence="2" type="ORF">EVAR_100314_1</name>
</gene>
<comment type="caution">
    <text evidence="2">The sequence shown here is derived from an EMBL/GenBank/DDBJ whole genome shotgun (WGS) entry which is preliminary data.</text>
</comment>
<dbReference type="Pfam" id="PF18701">
    <property type="entry name" value="DUF5641"/>
    <property type="match status" value="1"/>
</dbReference>
<dbReference type="InterPro" id="IPR040676">
    <property type="entry name" value="DUF5641"/>
</dbReference>
<name>A0A4C1SGV0_EUMVA</name>
<organism evidence="2 3">
    <name type="scientific">Eumeta variegata</name>
    <name type="common">Bagworm moth</name>
    <name type="synonym">Eumeta japonica</name>
    <dbReference type="NCBI Taxonomy" id="151549"/>
    <lineage>
        <taxon>Eukaryota</taxon>
        <taxon>Metazoa</taxon>
        <taxon>Ecdysozoa</taxon>
        <taxon>Arthropoda</taxon>
        <taxon>Hexapoda</taxon>
        <taxon>Insecta</taxon>
        <taxon>Pterygota</taxon>
        <taxon>Neoptera</taxon>
        <taxon>Endopterygota</taxon>
        <taxon>Lepidoptera</taxon>
        <taxon>Glossata</taxon>
        <taxon>Ditrysia</taxon>
        <taxon>Tineoidea</taxon>
        <taxon>Psychidae</taxon>
        <taxon>Oiketicinae</taxon>
        <taxon>Eumeta</taxon>
    </lineage>
</organism>
<evidence type="ECO:0000313" key="3">
    <source>
        <dbReference type="Proteomes" id="UP000299102"/>
    </source>
</evidence>
<dbReference type="AlphaFoldDB" id="A0A4C1SGV0"/>
<evidence type="ECO:0000313" key="2">
    <source>
        <dbReference type="EMBL" id="GBP00597.1"/>
    </source>
</evidence>
<dbReference type="Proteomes" id="UP000299102">
    <property type="component" value="Unassembled WGS sequence"/>
</dbReference>
<feature type="domain" description="DUF5641" evidence="1">
    <location>
        <begin position="162"/>
        <end position="215"/>
    </location>
</feature>
<keyword evidence="3" id="KW-1185">Reference proteome</keyword>
<sequence>MLHESIASFRYRNELAINRVIPRSPAACNRQARGLWLSCNAIIQLNMEDSTFHIDYDDCEHSEFGRLNNSVAQALGYSTAGLRDLGVLGIEIELAGGGRSIVLVGTRLIHRFAAYKVKLDLRTVVVKSGRSGIAGVYPDEMQSLPVVKVLHKRHSGTKVGTARWSWKHKQPDIKPDQMVLIRDDSTSPMKWPMGRVTVVDPGSDGACRAAEIKQTRS</sequence>
<accession>A0A4C1SGV0</accession>